<dbReference type="OrthoDB" id="677659at2"/>
<evidence type="ECO:0000256" key="5">
    <source>
        <dbReference type="SAM" id="Phobius"/>
    </source>
</evidence>
<evidence type="ECO:0000256" key="4">
    <source>
        <dbReference type="ARBA" id="ARBA00023136"/>
    </source>
</evidence>
<dbReference type="RefSeq" id="WP_093203801.1">
    <property type="nucleotide sequence ID" value="NZ_FNGS01000005.1"/>
</dbReference>
<dbReference type="GO" id="GO:0016020">
    <property type="term" value="C:membrane"/>
    <property type="evidence" value="ECO:0007669"/>
    <property type="project" value="UniProtKB-SubCell"/>
</dbReference>
<evidence type="ECO:0000256" key="2">
    <source>
        <dbReference type="ARBA" id="ARBA00022692"/>
    </source>
</evidence>
<dbReference type="AlphaFoldDB" id="A0A1G9RR53"/>
<reference evidence="6 7" key="1">
    <citation type="submission" date="2016-10" db="EMBL/GenBank/DDBJ databases">
        <authorList>
            <person name="de Groot N.N."/>
        </authorList>
    </citation>
    <scope>NUCLEOTIDE SEQUENCE [LARGE SCALE GENOMIC DNA]</scope>
    <source>
        <strain evidence="6 7">DSM 21668</strain>
    </source>
</reference>
<keyword evidence="3 5" id="KW-1133">Transmembrane helix</keyword>
<accession>A0A1G9RR53</accession>
<dbReference type="EMBL" id="FNGS01000005">
    <property type="protein sequence ID" value="SDM25634.1"/>
    <property type="molecule type" value="Genomic_DNA"/>
</dbReference>
<dbReference type="Proteomes" id="UP000198901">
    <property type="component" value="Unassembled WGS sequence"/>
</dbReference>
<dbReference type="InterPro" id="IPR032808">
    <property type="entry name" value="DoxX"/>
</dbReference>
<dbReference type="STRING" id="563176.SAMN04488090_2999"/>
<evidence type="ECO:0000313" key="6">
    <source>
        <dbReference type="EMBL" id="SDM25634.1"/>
    </source>
</evidence>
<keyword evidence="2 5" id="KW-0812">Transmembrane</keyword>
<evidence type="ECO:0000256" key="3">
    <source>
        <dbReference type="ARBA" id="ARBA00022989"/>
    </source>
</evidence>
<comment type="subcellular location">
    <subcellularLocation>
        <location evidence="1">Membrane</location>
        <topology evidence="1">Multi-pass membrane protein</topology>
    </subcellularLocation>
</comment>
<sequence>MSPKVLRITGWVLTILLGALLLFSAFRKIAPDEATITEAAAVGIDAATFFTIGIIETVSLILFIIPRTGVLGTLLLASYMGGAIVTHILHQQPFFMAAIVEALIWITAVIRFPELKQRLIAA</sequence>
<feature type="transmembrane region" description="Helical" evidence="5">
    <location>
        <begin position="94"/>
        <end position="112"/>
    </location>
</feature>
<feature type="transmembrane region" description="Helical" evidence="5">
    <location>
        <begin position="43"/>
        <end position="63"/>
    </location>
</feature>
<keyword evidence="4 5" id="KW-0472">Membrane</keyword>
<feature type="transmembrane region" description="Helical" evidence="5">
    <location>
        <begin position="70"/>
        <end position="88"/>
    </location>
</feature>
<organism evidence="6 7">
    <name type="scientific">Siphonobacter aquaeclarae</name>
    <dbReference type="NCBI Taxonomy" id="563176"/>
    <lineage>
        <taxon>Bacteria</taxon>
        <taxon>Pseudomonadati</taxon>
        <taxon>Bacteroidota</taxon>
        <taxon>Cytophagia</taxon>
        <taxon>Cytophagales</taxon>
        <taxon>Cytophagaceae</taxon>
        <taxon>Siphonobacter</taxon>
    </lineage>
</organism>
<name>A0A1G9RR53_9BACT</name>
<proteinExistence type="predicted"/>
<dbReference type="Pfam" id="PF13564">
    <property type="entry name" value="DoxX_2"/>
    <property type="match status" value="1"/>
</dbReference>
<evidence type="ECO:0000256" key="1">
    <source>
        <dbReference type="ARBA" id="ARBA00004141"/>
    </source>
</evidence>
<gene>
    <name evidence="6" type="ORF">SAMN04488090_2999</name>
</gene>
<protein>
    <submittedName>
        <fullName evidence="6">DoxX-like family protein</fullName>
    </submittedName>
</protein>
<keyword evidence="7" id="KW-1185">Reference proteome</keyword>
<evidence type="ECO:0000313" key="7">
    <source>
        <dbReference type="Proteomes" id="UP000198901"/>
    </source>
</evidence>